<evidence type="ECO:0000313" key="2">
    <source>
        <dbReference type="EMBL" id="QHT36933.1"/>
    </source>
</evidence>
<proteinExistence type="predicted"/>
<feature type="compositionally biased region" description="Pro residues" evidence="1">
    <location>
        <begin position="111"/>
        <end position="125"/>
    </location>
</feature>
<organism evidence="2">
    <name type="scientific">viral metagenome</name>
    <dbReference type="NCBI Taxonomy" id="1070528"/>
    <lineage>
        <taxon>unclassified sequences</taxon>
        <taxon>metagenomes</taxon>
        <taxon>organismal metagenomes</taxon>
    </lineage>
</organism>
<feature type="compositionally biased region" description="Basic residues" evidence="1">
    <location>
        <begin position="55"/>
        <end position="101"/>
    </location>
</feature>
<evidence type="ECO:0000256" key="1">
    <source>
        <dbReference type="SAM" id="MobiDB-lite"/>
    </source>
</evidence>
<dbReference type="AlphaFoldDB" id="A0A6C0F8I4"/>
<dbReference type="EMBL" id="MN738787">
    <property type="protein sequence ID" value="QHT36933.1"/>
    <property type="molecule type" value="Genomic_DNA"/>
</dbReference>
<feature type="region of interest" description="Disordered" evidence="1">
    <location>
        <begin position="52"/>
        <end position="128"/>
    </location>
</feature>
<name>A0A6C0F8I4_9ZZZZ</name>
<accession>A0A6C0F8I4</accession>
<reference evidence="2" key="1">
    <citation type="journal article" date="2020" name="Nature">
        <title>Giant virus diversity and host interactions through global metagenomics.</title>
        <authorList>
            <person name="Schulz F."/>
            <person name="Roux S."/>
            <person name="Paez-Espino D."/>
            <person name="Jungbluth S."/>
            <person name="Walsh D.A."/>
            <person name="Denef V.J."/>
            <person name="McMahon K.D."/>
            <person name="Konstantinidis K.T."/>
            <person name="Eloe-Fadrosh E.A."/>
            <person name="Kyrpides N.C."/>
            <person name="Woyke T."/>
        </authorList>
    </citation>
    <scope>NUCLEOTIDE SEQUENCE</scope>
    <source>
        <strain evidence="2">GVMAG-S-ERX555967-130</strain>
    </source>
</reference>
<sequence>MKNCCNHASTDTQCKRKSDGKIFDLPRKYSRKRCRNPKGFTMKSSCAPYKDCYKNKHKHKKKNKTRKQKTQKKQRGSGNKTRRRRDNTRKVTRKTINRKKQTAGSEQEPQAPAPEQPPSPVPDPELSPQQSWMKLLPALAERTVNPLHCIAAQWLVLNTHLSSKLEAELSGSINQIRNDLNSYLGENGIEQHIASDDFYTKWTVGGLGHACAVVISDSSMLPGAGIVGMVHQIATEKAGPTVAQFFRKLKGKQITSPDDLENKLRQIKQKWLEKLPIKFQETYKNTDFLETITNET</sequence>
<protein>
    <submittedName>
        <fullName evidence="2">Uncharacterized protein</fullName>
    </submittedName>
</protein>
<feature type="region of interest" description="Disordered" evidence="1">
    <location>
        <begin position="27"/>
        <end position="46"/>
    </location>
</feature>